<accession>A0A074RFY0</accession>
<proteinExistence type="predicted"/>
<dbReference type="STRING" id="1423351.A0A074RFY0"/>
<evidence type="ECO:0000313" key="2">
    <source>
        <dbReference type="Proteomes" id="UP000027456"/>
    </source>
</evidence>
<feature type="non-terminal residue" evidence="1">
    <location>
        <position position="871"/>
    </location>
</feature>
<organism evidence="1 2">
    <name type="scientific">Rhizoctonia solani 123E</name>
    <dbReference type="NCBI Taxonomy" id="1423351"/>
    <lineage>
        <taxon>Eukaryota</taxon>
        <taxon>Fungi</taxon>
        <taxon>Dikarya</taxon>
        <taxon>Basidiomycota</taxon>
        <taxon>Agaricomycotina</taxon>
        <taxon>Agaricomycetes</taxon>
        <taxon>Cantharellales</taxon>
        <taxon>Ceratobasidiaceae</taxon>
        <taxon>Rhizoctonia</taxon>
    </lineage>
</organism>
<dbReference type="PANTHER" id="PTHR46579">
    <property type="entry name" value="F5/8 TYPE C DOMAIN-CONTAINING PROTEIN-RELATED"/>
    <property type="match status" value="1"/>
</dbReference>
<dbReference type="HOGENOM" id="CLU_009141_0_0_1"/>
<sequence length="871" mass="100100">MPDSYQRKRRREYDAEIVICRHCETPRTRRDERRHLKQQKLAERQGRDALDHIDIEFGNSAHSEPAPNVLDTGLHAEAADTLSTMEHVLDQITHPELQIRRQRRLEPDAFEDDWYIQDQTPGTDETNLFGRIDPNRIDWALLPEDEPLDSPFAGLSAEEILGLGFEREMAQIDSSLLSDRDFYILNSFNYRVTHNTSNRAFEDLRYAFSGRLDDLPTIYETQARVAALSGIKPRRIDCCRNSCICYTDMYVNLQSCPSCHAPRFYSNGKPAKQFAYLPLTPRLIAMLNGPKREDMLHRHKHDVGYQPGQYTDIFGGSHYRKLKQGDIPTSRLPRRKYFSKATDVALGVASDGFCPFKNCKQSCWPICVFNYNLSPEIRFHLENILCVGVIPGPSAVKDINSFLFPLVEELLDLLHGVPYYDKESDCMEALHAFLIAIFGDMPAVAKIMEMKGHNGKCPCRACEIVGVRIPFTNNPAHYIPLRCPWFVSQDRPAYEPLNLPLRTHDRLMAQANEVVNARTKTEEDRLSILYGIKRIPLLSVLPTVEFPTSFPFDFMHLIWENLVPNLLKLWTGDFKGLNQGSGLYELEKTVYAAVCEGVLLSGDSMSSSFGCRVPDPAKDRSHFTAESWSLWALYLGPILLRERFQQPVYYTHFVELIRLLNICLQYELSGDNVHDLRIGFASWVTKYEKLYFQFKAERLSVCTSTVHALLHVADGIEAMGPVWCYWAYPMERYCGSLLPAIRSRRHPFASIDRRVQDLAMLYHIQQLYHIDLDLSSRRRRLASSRRDHFNEYEHAELVSRQPDLPLVGDIYNKTMVCLNTRLGTHSDTLGQYIPQSVRQWGKVLRLGGGDLMVARDAIPLNNGYRDNSFIR</sequence>
<dbReference type="PANTHER" id="PTHR46579:SF1">
    <property type="entry name" value="F5_8 TYPE C DOMAIN-CONTAINING PROTEIN"/>
    <property type="match status" value="1"/>
</dbReference>
<dbReference type="InterPro" id="IPR004242">
    <property type="entry name" value="Transposase_21"/>
</dbReference>
<comment type="caution">
    <text evidence="1">The sequence shown here is derived from an EMBL/GenBank/DDBJ whole genome shotgun (WGS) entry which is preliminary data.</text>
</comment>
<protein>
    <submittedName>
        <fullName evidence="1">Transposase family Tnp2 protein</fullName>
    </submittedName>
</protein>
<dbReference type="EMBL" id="AZST01001585">
    <property type="protein sequence ID" value="KEP45674.1"/>
    <property type="molecule type" value="Genomic_DNA"/>
</dbReference>
<dbReference type="OrthoDB" id="6613063at2759"/>
<dbReference type="AlphaFoldDB" id="A0A074RFY0"/>
<keyword evidence="2" id="KW-1185">Reference proteome</keyword>
<evidence type="ECO:0000313" key="1">
    <source>
        <dbReference type="EMBL" id="KEP45674.1"/>
    </source>
</evidence>
<dbReference type="Pfam" id="PF02992">
    <property type="entry name" value="Transposase_21"/>
    <property type="match status" value="1"/>
</dbReference>
<gene>
    <name evidence="1" type="ORF">V565_250650</name>
</gene>
<reference evidence="1 2" key="1">
    <citation type="submission" date="2013-12" db="EMBL/GenBank/DDBJ databases">
        <authorList>
            <person name="Cubeta M."/>
            <person name="Pakala S."/>
            <person name="Fedorova N."/>
            <person name="Thomas E."/>
            <person name="Dean R."/>
            <person name="Jabaji S."/>
            <person name="Neate S."/>
            <person name="Toda T."/>
            <person name="Tavantzis S."/>
            <person name="Vilgalys R."/>
            <person name="Bharathan N."/>
            <person name="Pakala S."/>
            <person name="Losada L.S."/>
            <person name="Zafar N."/>
            <person name="Nierman W."/>
        </authorList>
    </citation>
    <scope>NUCLEOTIDE SEQUENCE [LARGE SCALE GENOMIC DNA]</scope>
    <source>
        <strain evidence="1 2">123E</strain>
    </source>
</reference>
<dbReference type="Proteomes" id="UP000027456">
    <property type="component" value="Unassembled WGS sequence"/>
</dbReference>
<name>A0A074RFY0_9AGAM</name>